<dbReference type="PANTHER" id="PTHR34218:SF4">
    <property type="entry name" value="ACYL-HOMOSERINE LACTONE ACYLASE QUIP"/>
    <property type="match status" value="1"/>
</dbReference>
<comment type="similarity">
    <text evidence="1">Belongs to the peptidase S45 family.</text>
</comment>
<evidence type="ECO:0000313" key="3">
    <source>
        <dbReference type="EMBL" id="AQG79924.1"/>
    </source>
</evidence>
<evidence type="ECO:0000256" key="1">
    <source>
        <dbReference type="ARBA" id="ARBA00006586"/>
    </source>
</evidence>
<dbReference type="Proteomes" id="UP000187941">
    <property type="component" value="Chromosome"/>
</dbReference>
<dbReference type="KEGG" id="smon:AWR27_11675"/>
<dbReference type="AlphaFoldDB" id="A0A1P9WX16"/>
<sequence length="279" mass="31995">MRQLALTLNFSLLIFHSITAQRLQQPVEVIRDQWGVNHIYAKNEHDLFWAQGYQAAQDRLFQLEIWRRQATGTVAELLGPQEVKRDVGTRLFRFRGNLNKELLHYHPRGPQIVRAFVEGINAYIAEILKTPENLPFEFRVLDMKPGFWTPDVVISRHQGLLGNVRDELNYGRLVKLIGPEKLRELSWFHPTTKPTEPDLTLHVNGDQLFQPILDLYEAFRLPLKFQGQATKADEDEAAFMGTPNRPGPSLTPSPSPKTGRGESHPGTLHPLPFWERGRG</sequence>
<dbReference type="SUPFAM" id="SSF56235">
    <property type="entry name" value="N-terminal nucleophile aminohydrolases (Ntn hydrolases)"/>
    <property type="match status" value="1"/>
</dbReference>
<feature type="compositionally biased region" description="Pro residues" evidence="2">
    <location>
        <begin position="245"/>
        <end position="255"/>
    </location>
</feature>
<organism evidence="3 4">
    <name type="scientific">Spirosoma montaniterrae</name>
    <dbReference type="NCBI Taxonomy" id="1178516"/>
    <lineage>
        <taxon>Bacteria</taxon>
        <taxon>Pseudomonadati</taxon>
        <taxon>Bacteroidota</taxon>
        <taxon>Cytophagia</taxon>
        <taxon>Cytophagales</taxon>
        <taxon>Cytophagaceae</taxon>
        <taxon>Spirosoma</taxon>
    </lineage>
</organism>
<dbReference type="EMBL" id="CP014263">
    <property type="protein sequence ID" value="AQG79924.1"/>
    <property type="molecule type" value="Genomic_DNA"/>
</dbReference>
<name>A0A1P9WX16_9BACT</name>
<feature type="region of interest" description="Disordered" evidence="2">
    <location>
        <begin position="238"/>
        <end position="279"/>
    </location>
</feature>
<dbReference type="Gene3D" id="1.10.439.10">
    <property type="entry name" value="Penicillin Amidohydrolase, domain 1"/>
    <property type="match status" value="1"/>
</dbReference>
<dbReference type="InterPro" id="IPR029055">
    <property type="entry name" value="Ntn_hydrolases_N"/>
</dbReference>
<dbReference type="GO" id="GO:0016811">
    <property type="term" value="F:hydrolase activity, acting on carbon-nitrogen (but not peptide) bonds, in linear amides"/>
    <property type="evidence" value="ECO:0007669"/>
    <property type="project" value="InterPro"/>
</dbReference>
<gene>
    <name evidence="3" type="ORF">AWR27_11675</name>
</gene>
<dbReference type="InterPro" id="IPR023343">
    <property type="entry name" value="Penicillin_amidase_dom1"/>
</dbReference>
<evidence type="ECO:0000313" key="4">
    <source>
        <dbReference type="Proteomes" id="UP000187941"/>
    </source>
</evidence>
<dbReference type="Pfam" id="PF01804">
    <property type="entry name" value="Penicil_amidase"/>
    <property type="match status" value="1"/>
</dbReference>
<reference evidence="3 4" key="1">
    <citation type="submission" date="2016-01" db="EMBL/GenBank/DDBJ databases">
        <authorList>
            <person name="Oliw E.H."/>
        </authorList>
    </citation>
    <scope>NUCLEOTIDE SEQUENCE [LARGE SCALE GENOMIC DNA]</scope>
    <source>
        <strain evidence="3 4">DY10</strain>
    </source>
</reference>
<dbReference type="GO" id="GO:0017000">
    <property type="term" value="P:antibiotic biosynthetic process"/>
    <property type="evidence" value="ECO:0007669"/>
    <property type="project" value="InterPro"/>
</dbReference>
<protein>
    <recommendedName>
        <fullName evidence="5">Penicillin amidase</fullName>
    </recommendedName>
</protein>
<accession>A0A1P9WX16</accession>
<dbReference type="PANTHER" id="PTHR34218">
    <property type="entry name" value="PEPTIDASE S45 PENICILLIN AMIDASE"/>
    <property type="match status" value="1"/>
</dbReference>
<proteinExistence type="inferred from homology"/>
<evidence type="ECO:0008006" key="5">
    <source>
        <dbReference type="Google" id="ProtNLM"/>
    </source>
</evidence>
<evidence type="ECO:0000256" key="2">
    <source>
        <dbReference type="SAM" id="MobiDB-lite"/>
    </source>
</evidence>
<dbReference type="InterPro" id="IPR002692">
    <property type="entry name" value="S45"/>
</dbReference>
<keyword evidence="4" id="KW-1185">Reference proteome</keyword>
<dbReference type="STRING" id="1178516.AWR27_11675"/>